<evidence type="ECO:0000313" key="4">
    <source>
        <dbReference type="Proteomes" id="UP000319941"/>
    </source>
</evidence>
<dbReference type="InterPro" id="IPR013096">
    <property type="entry name" value="Cupin_2"/>
</dbReference>
<dbReference type="InterPro" id="IPR011051">
    <property type="entry name" value="RmlC_Cupin_sf"/>
</dbReference>
<protein>
    <submittedName>
        <fullName evidence="3">Helix-turn-helix domain-containing protein</fullName>
    </submittedName>
</protein>
<dbReference type="CDD" id="cd00093">
    <property type="entry name" value="HTH_XRE"/>
    <property type="match status" value="1"/>
</dbReference>
<name>A0A558HM55_9GAMM</name>
<dbReference type="EMBL" id="VNFH01000006">
    <property type="protein sequence ID" value="TVU70205.1"/>
    <property type="molecule type" value="Genomic_DNA"/>
</dbReference>
<accession>A0A558HM55</accession>
<dbReference type="SUPFAM" id="SSF51182">
    <property type="entry name" value="RmlC-like cupins"/>
    <property type="match status" value="1"/>
</dbReference>
<proteinExistence type="predicted"/>
<dbReference type="PANTHER" id="PTHR46797:SF20">
    <property type="entry name" value="BLR4304 PROTEIN"/>
    <property type="match status" value="1"/>
</dbReference>
<reference evidence="3 4" key="1">
    <citation type="submission" date="2019-07" db="EMBL/GenBank/DDBJ databases">
        <title>Diversity of Bacteria from Kongsfjorden, Arctic.</title>
        <authorList>
            <person name="Yu Y."/>
        </authorList>
    </citation>
    <scope>NUCLEOTIDE SEQUENCE [LARGE SCALE GENOMIC DNA]</scope>
    <source>
        <strain evidence="3 4">SM1923</strain>
    </source>
</reference>
<dbReference type="STRING" id="553385.GCA_000591415_00488"/>
<evidence type="ECO:0000313" key="3">
    <source>
        <dbReference type="EMBL" id="TVU70205.1"/>
    </source>
</evidence>
<dbReference type="SUPFAM" id="SSF47413">
    <property type="entry name" value="lambda repressor-like DNA-binding domains"/>
    <property type="match status" value="1"/>
</dbReference>
<dbReference type="Proteomes" id="UP000319941">
    <property type="component" value="Unassembled WGS sequence"/>
</dbReference>
<dbReference type="OrthoDB" id="9805356at2"/>
<comment type="caution">
    <text evidence="3">The sequence shown here is derived from an EMBL/GenBank/DDBJ whole genome shotgun (WGS) entry which is preliminary data.</text>
</comment>
<dbReference type="GO" id="GO:0003677">
    <property type="term" value="F:DNA binding"/>
    <property type="evidence" value="ECO:0007669"/>
    <property type="project" value="UniProtKB-KW"/>
</dbReference>
<dbReference type="Gene3D" id="1.10.260.40">
    <property type="entry name" value="lambda repressor-like DNA-binding domains"/>
    <property type="match status" value="1"/>
</dbReference>
<dbReference type="PANTHER" id="PTHR46797">
    <property type="entry name" value="HTH-TYPE TRANSCRIPTIONAL REGULATOR"/>
    <property type="match status" value="1"/>
</dbReference>
<gene>
    <name evidence="3" type="ORF">FQP86_10450</name>
</gene>
<sequence length="202" mass="22176">MSTHPEQASVLKHRQRKAGAIGDNLRALRKARGFTIAAMALASGISAASISRIENGRISPTFEVIVGLAKGLEVDVSELFYHAEEKTFRGWLALTRAQQGEVIETPNYRFRPLCNNVASKEYMVLETTILNRNLEEFGDLQKHSGQEQVIVTSGEVTVWTELYDPIDLSVGDSLAFDSTLGHAITYKGSTPATLTWVCSAYA</sequence>
<keyword evidence="1" id="KW-0238">DNA-binding</keyword>
<dbReference type="InterPro" id="IPR014710">
    <property type="entry name" value="RmlC-like_jellyroll"/>
</dbReference>
<dbReference type="CDD" id="cd02209">
    <property type="entry name" value="cupin_XRE_C"/>
    <property type="match status" value="1"/>
</dbReference>
<organism evidence="3 4">
    <name type="scientific">Cobetia crustatorum</name>
    <dbReference type="NCBI Taxonomy" id="553385"/>
    <lineage>
        <taxon>Bacteria</taxon>
        <taxon>Pseudomonadati</taxon>
        <taxon>Pseudomonadota</taxon>
        <taxon>Gammaproteobacteria</taxon>
        <taxon>Oceanospirillales</taxon>
        <taxon>Halomonadaceae</taxon>
        <taxon>Cobetia</taxon>
    </lineage>
</organism>
<dbReference type="Gene3D" id="2.60.120.10">
    <property type="entry name" value="Jelly Rolls"/>
    <property type="match status" value="1"/>
</dbReference>
<dbReference type="SMART" id="SM00530">
    <property type="entry name" value="HTH_XRE"/>
    <property type="match status" value="1"/>
</dbReference>
<keyword evidence="4" id="KW-1185">Reference proteome</keyword>
<dbReference type="Pfam" id="PF01381">
    <property type="entry name" value="HTH_3"/>
    <property type="match status" value="1"/>
</dbReference>
<feature type="domain" description="HTH cro/C1-type" evidence="2">
    <location>
        <begin position="25"/>
        <end position="79"/>
    </location>
</feature>
<dbReference type="InterPro" id="IPR050807">
    <property type="entry name" value="TransReg_Diox_bact_type"/>
</dbReference>
<dbReference type="InterPro" id="IPR010982">
    <property type="entry name" value="Lambda_DNA-bd_dom_sf"/>
</dbReference>
<dbReference type="RefSeq" id="WP_051510666.1">
    <property type="nucleotide sequence ID" value="NZ_CAWOWR010000116.1"/>
</dbReference>
<dbReference type="GO" id="GO:0003700">
    <property type="term" value="F:DNA-binding transcription factor activity"/>
    <property type="evidence" value="ECO:0007669"/>
    <property type="project" value="TreeGrafter"/>
</dbReference>
<dbReference type="AlphaFoldDB" id="A0A558HM55"/>
<dbReference type="PROSITE" id="PS50943">
    <property type="entry name" value="HTH_CROC1"/>
    <property type="match status" value="1"/>
</dbReference>
<dbReference type="InterPro" id="IPR001387">
    <property type="entry name" value="Cro/C1-type_HTH"/>
</dbReference>
<dbReference type="GO" id="GO:0005829">
    <property type="term" value="C:cytosol"/>
    <property type="evidence" value="ECO:0007669"/>
    <property type="project" value="TreeGrafter"/>
</dbReference>
<evidence type="ECO:0000256" key="1">
    <source>
        <dbReference type="ARBA" id="ARBA00023125"/>
    </source>
</evidence>
<dbReference type="Pfam" id="PF07883">
    <property type="entry name" value="Cupin_2"/>
    <property type="match status" value="1"/>
</dbReference>
<evidence type="ECO:0000259" key="2">
    <source>
        <dbReference type="PROSITE" id="PS50943"/>
    </source>
</evidence>